<dbReference type="eggNOG" id="COG3917">
    <property type="taxonomic scope" value="Bacteria"/>
</dbReference>
<dbReference type="AlphaFoldDB" id="A0LS54"/>
<dbReference type="Gene3D" id="3.40.30.10">
    <property type="entry name" value="Glutaredoxin"/>
    <property type="match status" value="1"/>
</dbReference>
<protein>
    <recommendedName>
        <fullName evidence="3">DSBA-like thioredoxin domain-containing protein</fullName>
    </recommendedName>
</protein>
<dbReference type="InterPro" id="IPR036249">
    <property type="entry name" value="Thioredoxin-like_sf"/>
</dbReference>
<dbReference type="InParanoid" id="A0LS54"/>
<dbReference type="SUPFAM" id="SSF52833">
    <property type="entry name" value="Thioredoxin-like"/>
    <property type="match status" value="1"/>
</dbReference>
<accession>A0LS54</accession>
<evidence type="ECO:0008006" key="3">
    <source>
        <dbReference type="Google" id="ProtNLM"/>
    </source>
</evidence>
<dbReference type="EMBL" id="CP000481">
    <property type="protein sequence ID" value="ABK52264.1"/>
    <property type="molecule type" value="Genomic_DNA"/>
</dbReference>
<sequence>MLIVMGDFADPASYLASRRVDRLLARGREVEWWAVVADRSRPLTPTPADDALLREGRSFAGADDEWPAEPVRIPNSGPATAAYAEAFGDGLAHPMRRALFLAGWRDQRDIADPNVLRRIAYDVYRKHPAPFTGRPRSVVGDAEVRMASRRQGFLVSMAGGPLTRDGHERIRRWREVWQDVGSPSLPAILSADGLVSGWEAVRFLAEVDAGEAGESWLEAESDRAYEREMMRSAVG</sequence>
<evidence type="ECO:0000313" key="1">
    <source>
        <dbReference type="EMBL" id="ABK52264.1"/>
    </source>
</evidence>
<dbReference type="KEGG" id="ace:Acel_0491"/>
<keyword evidence="2" id="KW-1185">Reference proteome</keyword>
<dbReference type="STRING" id="351607.Acel_0491"/>
<dbReference type="HOGENOM" id="CLU_1101939_0_0_11"/>
<dbReference type="Proteomes" id="UP000008221">
    <property type="component" value="Chromosome"/>
</dbReference>
<reference evidence="1 2" key="1">
    <citation type="journal article" date="2009" name="Genome Res.">
        <title>Complete genome of the cellulolytic thermophile Acidothermus cellulolyticus 11B provides insights into its ecophysiological and evolutionary adaptations.</title>
        <authorList>
            <person name="Barabote R.D."/>
            <person name="Xie G."/>
            <person name="Leu D.H."/>
            <person name="Normand P."/>
            <person name="Necsulea A."/>
            <person name="Daubin V."/>
            <person name="Medigue C."/>
            <person name="Adney W.S."/>
            <person name="Xu X.C."/>
            <person name="Lapidus A."/>
            <person name="Parales R.E."/>
            <person name="Detter C."/>
            <person name="Pujic P."/>
            <person name="Bruce D."/>
            <person name="Lavire C."/>
            <person name="Challacombe J.F."/>
            <person name="Brettin T.S."/>
            <person name="Berry A.M."/>
        </authorList>
    </citation>
    <scope>NUCLEOTIDE SEQUENCE [LARGE SCALE GENOMIC DNA]</scope>
    <source>
        <strain evidence="2">ATCC 43068 / DSM 8971 / 11B</strain>
    </source>
</reference>
<name>A0LS54_ACIC1</name>
<proteinExistence type="predicted"/>
<organism evidence="1 2">
    <name type="scientific">Acidothermus cellulolyticus (strain ATCC 43068 / DSM 8971 / 11B)</name>
    <dbReference type="NCBI Taxonomy" id="351607"/>
    <lineage>
        <taxon>Bacteria</taxon>
        <taxon>Bacillati</taxon>
        <taxon>Actinomycetota</taxon>
        <taxon>Actinomycetes</taxon>
        <taxon>Acidothermales</taxon>
        <taxon>Acidothermaceae</taxon>
        <taxon>Acidothermus</taxon>
    </lineage>
</organism>
<gene>
    <name evidence="1" type="ordered locus">Acel_0491</name>
</gene>
<evidence type="ECO:0000313" key="2">
    <source>
        <dbReference type="Proteomes" id="UP000008221"/>
    </source>
</evidence>